<evidence type="ECO:0000313" key="3">
    <source>
        <dbReference type="Proteomes" id="UP000244523"/>
    </source>
</evidence>
<keyword evidence="3" id="KW-1185">Reference proteome</keyword>
<keyword evidence="1" id="KW-1133">Transmembrane helix</keyword>
<feature type="transmembrane region" description="Helical" evidence="1">
    <location>
        <begin position="94"/>
        <end position="112"/>
    </location>
</feature>
<evidence type="ECO:0000256" key="1">
    <source>
        <dbReference type="SAM" id="Phobius"/>
    </source>
</evidence>
<evidence type="ECO:0000313" key="2">
    <source>
        <dbReference type="EMBL" id="PUB18583.1"/>
    </source>
</evidence>
<organism evidence="2 3">
    <name type="scientific">Yoonia sediminilitoris</name>
    <dbReference type="NCBI Taxonomy" id="1286148"/>
    <lineage>
        <taxon>Bacteria</taxon>
        <taxon>Pseudomonadati</taxon>
        <taxon>Pseudomonadota</taxon>
        <taxon>Alphaproteobacteria</taxon>
        <taxon>Rhodobacterales</taxon>
        <taxon>Paracoccaceae</taxon>
        <taxon>Yoonia</taxon>
    </lineage>
</organism>
<reference evidence="2 3" key="1">
    <citation type="submission" date="2018-04" db="EMBL/GenBank/DDBJ databases">
        <title>Genomic Encyclopedia of Archaeal and Bacterial Type Strains, Phase II (KMG-II): from individual species to whole genera.</title>
        <authorList>
            <person name="Goeker M."/>
        </authorList>
    </citation>
    <scope>NUCLEOTIDE SEQUENCE [LARGE SCALE GENOMIC DNA]</scope>
    <source>
        <strain evidence="2 3">DSM 29955</strain>
    </source>
</reference>
<feature type="transmembrane region" description="Helical" evidence="1">
    <location>
        <begin position="118"/>
        <end position="137"/>
    </location>
</feature>
<dbReference type="OrthoDB" id="8759010at2"/>
<protein>
    <submittedName>
        <fullName evidence="2">Putative membrane protein DUF2306</fullName>
    </submittedName>
</protein>
<dbReference type="EMBL" id="QBUD01000001">
    <property type="protein sequence ID" value="PUB18583.1"/>
    <property type="molecule type" value="Genomic_DNA"/>
</dbReference>
<dbReference type="RefSeq" id="WP_108384335.1">
    <property type="nucleotide sequence ID" value="NZ_QBUD01000001.1"/>
</dbReference>
<name>A0A2T6KPU1_9RHOB</name>
<comment type="caution">
    <text evidence="2">The sequence shown here is derived from an EMBL/GenBank/DDBJ whole genome shotgun (WGS) entry which is preliminary data.</text>
</comment>
<sequence>MKTRRATAYLQPALLLLAMLFAFPFVLYAVQFGQGGLRNALPEPHYIFSDNATANIGIFTHMITGALVTLLVPLQLFPSLRAKAPRWHRWSGRIIIMSALITAVGGLIYIGLRGTIGGTAMNIGFALYGVLILIAATQTVRHARSGRISAHHDWALRLFWLALGSWLYRVHYGLWYLATGGLWSNPQFTGGFDLAQNIGFYVPYLIGVELYLARKRRPVHRHP</sequence>
<dbReference type="Proteomes" id="UP000244523">
    <property type="component" value="Unassembled WGS sequence"/>
</dbReference>
<keyword evidence="1" id="KW-0472">Membrane</keyword>
<feature type="transmembrane region" description="Helical" evidence="1">
    <location>
        <begin position="158"/>
        <end position="178"/>
    </location>
</feature>
<feature type="transmembrane region" description="Helical" evidence="1">
    <location>
        <begin position="198"/>
        <end position="213"/>
    </location>
</feature>
<dbReference type="Pfam" id="PF10067">
    <property type="entry name" value="DUF2306"/>
    <property type="match status" value="1"/>
</dbReference>
<gene>
    <name evidence="2" type="ORF">C8N45_101167</name>
</gene>
<feature type="transmembrane region" description="Helical" evidence="1">
    <location>
        <begin position="53"/>
        <end position="74"/>
    </location>
</feature>
<proteinExistence type="predicted"/>
<dbReference type="AlphaFoldDB" id="A0A2T6KPU1"/>
<keyword evidence="1" id="KW-0812">Transmembrane</keyword>
<accession>A0A2T6KPU1</accession>
<dbReference type="InterPro" id="IPR018750">
    <property type="entry name" value="DUF2306_membrane"/>
</dbReference>